<feature type="chain" id="PRO_5040391813" description="Membrane-bound lytic murein transglycosylase C" evidence="10">
    <location>
        <begin position="23"/>
        <end position="363"/>
    </location>
</feature>
<evidence type="ECO:0000256" key="3">
    <source>
        <dbReference type="ARBA" id="ARBA00023136"/>
    </source>
</evidence>
<comment type="subcellular location">
    <subcellularLocation>
        <location evidence="9">Cell outer membrane</location>
        <topology evidence="9">Lipid-anchor</topology>
    </subcellularLocation>
</comment>
<dbReference type="Proteomes" id="UP000595373">
    <property type="component" value="Chromosome"/>
</dbReference>
<evidence type="ECO:0000259" key="11">
    <source>
        <dbReference type="Pfam" id="PF01464"/>
    </source>
</evidence>
<evidence type="ECO:0000256" key="4">
    <source>
        <dbReference type="ARBA" id="ARBA00023139"/>
    </source>
</evidence>
<evidence type="ECO:0000256" key="2">
    <source>
        <dbReference type="ARBA" id="ARBA00022729"/>
    </source>
</evidence>
<dbReference type="InterPro" id="IPR008258">
    <property type="entry name" value="Transglycosylase_SLT_dom_1"/>
</dbReference>
<comment type="catalytic activity">
    <reaction evidence="9">
        <text>Exolytic cleavage of the (1-&gt;4)-beta-glycosidic linkage between N-acetylmuramic acid (MurNAc) and N-acetylglucosamine (GlcNAc) residues in peptidoglycan, from either the reducing or the non-reducing ends of the peptidoglycan chains, with concomitant formation of a 1,6-anhydrobond in the MurNAc residue.</text>
        <dbReference type="EC" id="4.2.2.n1"/>
    </reaction>
</comment>
<keyword evidence="5 9" id="KW-0998">Cell outer membrane</keyword>
<dbReference type="PANTHER" id="PTHR37423">
    <property type="entry name" value="SOLUBLE LYTIC MUREIN TRANSGLYCOSYLASE-RELATED"/>
    <property type="match status" value="1"/>
</dbReference>
<dbReference type="GO" id="GO:0016998">
    <property type="term" value="P:cell wall macromolecule catabolic process"/>
    <property type="evidence" value="ECO:0007669"/>
    <property type="project" value="UniProtKB-UniRule"/>
</dbReference>
<comment type="similarity">
    <text evidence="1 9">Belongs to the transglycosylase Slt family.</text>
</comment>
<sequence length="363" mass="40717">MKKYIVFAIIPFLFACSSSTLNDDYDEAFAKDTQGLDILTGQFSHNIDQIWGVNELLVASRKDYVKYTDNFYTRSHISFDEGSIMIETLGDKSRLYHSIIHTLLMGADAKGIDLFTSGDVPISSRPFLVGLVVDHKGAQVKNIATASNFANYLLQNKLQTRYLTNGNPVQYVIIPMVANHVAVRAQRYLPLIRKAAGRYGIDESLILGIMQTESSFNPYAISYANAIGLMQVVPHTAGRDVFHLKGLNGQPSKKYLFNPAKNIDTGVAYLTLLRDKYLDGITNPTSKRFAMISAYNSGAGAVLRVFHNDRDIAINKINRLYPEQVYRILTTMHPSEQARNYLLKVDKAQKSYRVIKNSKSDLP</sequence>
<dbReference type="AlphaFoldDB" id="A0A9Q6Z0S7"/>
<dbReference type="HAMAP" id="MF_01616">
    <property type="entry name" value="MltC"/>
    <property type="match status" value="1"/>
</dbReference>
<dbReference type="SUPFAM" id="SSF53955">
    <property type="entry name" value="Lysozyme-like"/>
    <property type="match status" value="1"/>
</dbReference>
<keyword evidence="14" id="KW-1185">Reference proteome</keyword>
<protein>
    <recommendedName>
        <fullName evidence="9">Membrane-bound lytic murein transglycosylase C</fullName>
        <ecNumber evidence="9">4.2.2.n1</ecNumber>
    </recommendedName>
    <alternativeName>
        <fullName evidence="9">Murein lyase C</fullName>
    </alternativeName>
</protein>
<evidence type="ECO:0000313" key="14">
    <source>
        <dbReference type="Proteomes" id="UP000595373"/>
    </source>
</evidence>
<dbReference type="PROSITE" id="PS00922">
    <property type="entry name" value="TRANSGLYCOSYLASE"/>
    <property type="match status" value="1"/>
</dbReference>
<dbReference type="PROSITE" id="PS51257">
    <property type="entry name" value="PROKAR_LIPOPROTEIN"/>
    <property type="match status" value="1"/>
</dbReference>
<dbReference type="CDD" id="cd16893">
    <property type="entry name" value="LT_MltC_MltE"/>
    <property type="match status" value="1"/>
</dbReference>
<evidence type="ECO:0000256" key="8">
    <source>
        <dbReference type="ARBA" id="ARBA00023316"/>
    </source>
</evidence>
<evidence type="ECO:0000256" key="10">
    <source>
        <dbReference type="SAM" id="SignalP"/>
    </source>
</evidence>
<dbReference type="EMBL" id="CP066558">
    <property type="protein sequence ID" value="QQF82322.1"/>
    <property type="molecule type" value="Genomic_DNA"/>
</dbReference>
<dbReference type="PANTHER" id="PTHR37423:SF2">
    <property type="entry name" value="MEMBRANE-BOUND LYTIC MUREIN TRANSGLYCOSYLASE C"/>
    <property type="match status" value="1"/>
</dbReference>
<evidence type="ECO:0000256" key="9">
    <source>
        <dbReference type="HAMAP-Rule" id="MF_01616"/>
    </source>
</evidence>
<accession>A0A9Q6Z0S7</accession>
<dbReference type="EC" id="4.2.2.n1" evidence="9"/>
<gene>
    <name evidence="9 13" type="primary">mltC</name>
    <name evidence="13" type="ORF">JFL49_09890</name>
</gene>
<dbReference type="GO" id="GO:0071555">
    <property type="term" value="P:cell wall organization"/>
    <property type="evidence" value="ECO:0007669"/>
    <property type="project" value="UniProtKB-KW"/>
</dbReference>
<keyword evidence="6 9" id="KW-0456">Lyase</keyword>
<dbReference type="InterPro" id="IPR023346">
    <property type="entry name" value="Lysozyme-like_dom_sf"/>
</dbReference>
<reference evidence="13 14" key="1">
    <citation type="submission" date="2020-12" db="EMBL/GenBank/DDBJ databases">
        <title>ASc-MMNZ-VFA-070.</title>
        <authorList>
            <person name="Schryvers A."/>
            <person name="Mostafa Nazari M."/>
            <person name="Farshchi Andisi V."/>
            <person name="Timsit E."/>
            <person name="Walter Morck D."/>
        </authorList>
    </citation>
    <scope>NUCLEOTIDE SEQUENCE [LARGE SCALE GENOMIC DNA]</scope>
    <source>
        <strain evidence="13 14">ASc-MMNZ-VFA-070</strain>
    </source>
</reference>
<dbReference type="Pfam" id="PF01464">
    <property type="entry name" value="SLT"/>
    <property type="match status" value="1"/>
</dbReference>
<proteinExistence type="inferred from homology"/>
<keyword evidence="8 9" id="KW-0961">Cell wall biogenesis/degradation</keyword>
<keyword evidence="7 9" id="KW-0449">Lipoprotein</keyword>
<feature type="signal peptide" evidence="10">
    <location>
        <begin position="1"/>
        <end position="22"/>
    </location>
</feature>
<organism evidence="13 14">
    <name type="scientific">Histophilus somni</name>
    <name type="common">Haemophilus somnus</name>
    <dbReference type="NCBI Taxonomy" id="731"/>
    <lineage>
        <taxon>Bacteria</taxon>
        <taxon>Pseudomonadati</taxon>
        <taxon>Pseudomonadota</taxon>
        <taxon>Gammaproteobacteria</taxon>
        <taxon>Pasteurellales</taxon>
        <taxon>Pasteurellaceae</taxon>
        <taxon>Histophilus</taxon>
    </lineage>
</organism>
<evidence type="ECO:0000256" key="6">
    <source>
        <dbReference type="ARBA" id="ARBA00023239"/>
    </source>
</evidence>
<dbReference type="InterPro" id="IPR000189">
    <property type="entry name" value="Transglyc_AS"/>
</dbReference>
<feature type="domain" description="Transglycosylase SLT" evidence="11">
    <location>
        <begin position="191"/>
        <end position="317"/>
    </location>
</feature>
<evidence type="ECO:0000256" key="7">
    <source>
        <dbReference type="ARBA" id="ARBA00023288"/>
    </source>
</evidence>
<dbReference type="GO" id="GO:0016798">
    <property type="term" value="F:hydrolase activity, acting on glycosyl bonds"/>
    <property type="evidence" value="ECO:0007669"/>
    <property type="project" value="InterPro"/>
</dbReference>
<evidence type="ECO:0000256" key="5">
    <source>
        <dbReference type="ARBA" id="ARBA00023237"/>
    </source>
</evidence>
<dbReference type="NCBIfam" id="NF008670">
    <property type="entry name" value="PRK11671.1"/>
    <property type="match status" value="1"/>
</dbReference>
<dbReference type="GO" id="GO:0008933">
    <property type="term" value="F:peptidoglycan lytic transglycosylase activity"/>
    <property type="evidence" value="ECO:0007669"/>
    <property type="project" value="UniProtKB-UniRule"/>
</dbReference>
<keyword evidence="3 9" id="KW-0472">Membrane</keyword>
<dbReference type="OrthoDB" id="5620293at2"/>
<feature type="domain" description="Murein transglycosylase-C N-terminal" evidence="12">
    <location>
        <begin position="29"/>
        <end position="186"/>
    </location>
</feature>
<evidence type="ECO:0000259" key="12">
    <source>
        <dbReference type="Pfam" id="PF11873"/>
    </source>
</evidence>
<dbReference type="Gene3D" id="1.10.530.10">
    <property type="match status" value="1"/>
</dbReference>
<dbReference type="RefSeq" id="WP_075294290.1">
    <property type="nucleotide sequence ID" value="NZ_CP018802.1"/>
</dbReference>
<dbReference type="Pfam" id="PF11873">
    <property type="entry name" value="Mltc_N"/>
    <property type="match status" value="1"/>
</dbReference>
<dbReference type="InterPro" id="IPR023664">
    <property type="entry name" value="Murein_transglycosylaseC"/>
</dbReference>
<dbReference type="GO" id="GO:0000270">
    <property type="term" value="P:peptidoglycan metabolic process"/>
    <property type="evidence" value="ECO:0007669"/>
    <property type="project" value="InterPro"/>
</dbReference>
<evidence type="ECO:0000313" key="13">
    <source>
        <dbReference type="EMBL" id="QQF82322.1"/>
    </source>
</evidence>
<keyword evidence="4 9" id="KW-0564">Palmitate</keyword>
<keyword evidence="2 9" id="KW-0732">Signal</keyword>
<dbReference type="GO" id="GO:0009279">
    <property type="term" value="C:cell outer membrane"/>
    <property type="evidence" value="ECO:0007669"/>
    <property type="project" value="UniProtKB-SubCell"/>
</dbReference>
<name>A0A9Q6Z0S7_HISSO</name>
<evidence type="ECO:0000256" key="1">
    <source>
        <dbReference type="ARBA" id="ARBA00007734"/>
    </source>
</evidence>
<comment type="function">
    <text evidence="9">Murein-degrading enzyme. May play a role in recycling of muropeptides during cell elongation and/or cell division.</text>
</comment>
<dbReference type="InterPro" id="IPR024570">
    <property type="entry name" value="Murein_transglycosylaseC_N"/>
</dbReference>